<reference evidence="13 14" key="1">
    <citation type="submission" date="2023-03" db="EMBL/GenBank/DDBJ databases">
        <title>Comparative genome and transcriptome analysis combination mining strategies for increasing vitamin B12 production of Ensifer adhaerens strain.</title>
        <authorList>
            <person name="Yongheng L."/>
        </authorList>
    </citation>
    <scope>NUCLEOTIDE SEQUENCE [LARGE SCALE GENOMIC DNA]</scope>
    <source>
        <strain evidence="13 14">Casida A-T305</strain>
        <plasmid evidence="13 14">unnamedA</plasmid>
    </source>
</reference>
<keyword evidence="10" id="KW-0175">Coiled coil</keyword>
<evidence type="ECO:0000256" key="10">
    <source>
        <dbReference type="SAM" id="Coils"/>
    </source>
</evidence>
<keyword evidence="3 9" id="KW-0813">Transport</keyword>
<dbReference type="NCBIfam" id="TIGR01843">
    <property type="entry name" value="type_I_hlyD"/>
    <property type="match status" value="1"/>
</dbReference>
<evidence type="ECO:0000259" key="12">
    <source>
        <dbReference type="Pfam" id="PF26002"/>
    </source>
</evidence>
<evidence type="ECO:0000313" key="13">
    <source>
        <dbReference type="EMBL" id="WFP93046.1"/>
    </source>
</evidence>
<keyword evidence="6 9" id="KW-0812">Transmembrane</keyword>
<accession>A0ABY8HLQ3</accession>
<feature type="domain" description="AprE-like beta-barrel" evidence="12">
    <location>
        <begin position="328"/>
        <end position="416"/>
    </location>
</feature>
<dbReference type="InterPro" id="IPR058781">
    <property type="entry name" value="HH_AprE-like"/>
</dbReference>
<dbReference type="PRINTS" id="PR01490">
    <property type="entry name" value="RTXTOXIND"/>
</dbReference>
<evidence type="ECO:0000256" key="2">
    <source>
        <dbReference type="ARBA" id="ARBA00009477"/>
    </source>
</evidence>
<keyword evidence="14" id="KW-1185">Reference proteome</keyword>
<dbReference type="SUPFAM" id="SSF111369">
    <property type="entry name" value="HlyD-like secretion proteins"/>
    <property type="match status" value="1"/>
</dbReference>
<organism evidence="13 14">
    <name type="scientific">Ensifer adhaerens</name>
    <name type="common">Sinorhizobium morelense</name>
    <dbReference type="NCBI Taxonomy" id="106592"/>
    <lineage>
        <taxon>Bacteria</taxon>
        <taxon>Pseudomonadati</taxon>
        <taxon>Pseudomonadota</taxon>
        <taxon>Alphaproteobacteria</taxon>
        <taxon>Hyphomicrobiales</taxon>
        <taxon>Rhizobiaceae</taxon>
        <taxon>Sinorhizobium/Ensifer group</taxon>
        <taxon>Ensifer</taxon>
    </lineage>
</organism>
<feature type="domain" description="AprE-like long alpha-helical hairpin" evidence="11">
    <location>
        <begin position="97"/>
        <end position="285"/>
    </location>
</feature>
<dbReference type="PROSITE" id="PS00543">
    <property type="entry name" value="HLYD_FAMILY"/>
    <property type="match status" value="1"/>
</dbReference>
<dbReference type="Gene3D" id="2.40.30.170">
    <property type="match status" value="1"/>
</dbReference>
<evidence type="ECO:0000256" key="5">
    <source>
        <dbReference type="ARBA" id="ARBA00022519"/>
    </source>
</evidence>
<sequence>MTTTGTRRSWRETIVTDTGMVGRLGYGTLVLILAGFGYWSATAPLSGAAVASGTITATGRNVLVQHLEGGIVSEIAVREGDAVSRGQTLVVLDDTVARTQLNRLAKQWVALKAREARLAAERDGRRDLTIAIGNAPATMSAASRDLTEEQVKEFQTRLARFTSETVILQQRVESINDALDGLAAQKAAVEKQTQIVRSEAERKFNLLEKGLTNRTEYTQLLRVEADLLGQVGMLQAESSSSRTQVAEAREQIERLKTQRVEQAVTAMNDVKTGLADVEEQVEAARRVLERTVVKAPVDGVVVASVYNAVGSVVGPGEKIMEILPTGDLVVDARIHPHDIDVVHVGQPARVRLSALNTSLTPEVSATVAHVSADRLTDPATREPYYRAVLRLDTPLPPGVRMEQLHPGMPIDAFIELGDRTFLEYLIRPISDSYRRAFAGE</sequence>
<evidence type="ECO:0000313" key="14">
    <source>
        <dbReference type="Proteomes" id="UP001214094"/>
    </source>
</evidence>
<evidence type="ECO:0000256" key="8">
    <source>
        <dbReference type="ARBA" id="ARBA00023136"/>
    </source>
</evidence>
<comment type="subcellular location">
    <subcellularLocation>
        <location evidence="1 9">Cell inner membrane</location>
        <topology evidence="1 9">Single-pass membrane protein</topology>
    </subcellularLocation>
</comment>
<dbReference type="PANTHER" id="PTHR30386">
    <property type="entry name" value="MEMBRANE FUSION SUBUNIT OF EMRAB-TOLC MULTIDRUG EFFLUX PUMP"/>
    <property type="match status" value="1"/>
</dbReference>
<feature type="coiled-coil region" evidence="10">
    <location>
        <begin position="144"/>
        <end position="192"/>
    </location>
</feature>
<gene>
    <name evidence="13" type="ORF">P4B07_25195</name>
</gene>
<dbReference type="Gene3D" id="2.40.50.100">
    <property type="match status" value="2"/>
</dbReference>
<dbReference type="PANTHER" id="PTHR30386:SF17">
    <property type="entry name" value="ALKALINE PROTEASE SECRETION PROTEIN APRE"/>
    <property type="match status" value="1"/>
</dbReference>
<evidence type="ECO:0000256" key="7">
    <source>
        <dbReference type="ARBA" id="ARBA00022989"/>
    </source>
</evidence>
<dbReference type="InterPro" id="IPR050739">
    <property type="entry name" value="MFP"/>
</dbReference>
<evidence type="ECO:0000256" key="4">
    <source>
        <dbReference type="ARBA" id="ARBA00022475"/>
    </source>
</evidence>
<dbReference type="InterPro" id="IPR058982">
    <property type="entry name" value="Beta-barrel_AprE"/>
</dbReference>
<dbReference type="EMBL" id="CP121309">
    <property type="protein sequence ID" value="WFP93046.1"/>
    <property type="molecule type" value="Genomic_DNA"/>
</dbReference>
<keyword evidence="4 9" id="KW-1003">Cell membrane</keyword>
<protein>
    <recommendedName>
        <fullName evidence="9">Membrane fusion protein (MFP) family protein</fullName>
    </recommendedName>
</protein>
<evidence type="ECO:0000256" key="6">
    <source>
        <dbReference type="ARBA" id="ARBA00022692"/>
    </source>
</evidence>
<comment type="similarity">
    <text evidence="2 9">Belongs to the membrane fusion protein (MFP) (TC 8.A.1) family.</text>
</comment>
<dbReference type="Pfam" id="PF25994">
    <property type="entry name" value="HH_AprE"/>
    <property type="match status" value="1"/>
</dbReference>
<keyword evidence="13" id="KW-0614">Plasmid</keyword>
<keyword evidence="8 9" id="KW-0472">Membrane</keyword>
<proteinExistence type="inferred from homology"/>
<keyword evidence="5 9" id="KW-0997">Cell inner membrane</keyword>
<dbReference type="GeneID" id="29521242"/>
<dbReference type="InterPro" id="IPR010129">
    <property type="entry name" value="T1SS_HlyD"/>
</dbReference>
<dbReference type="Pfam" id="PF26002">
    <property type="entry name" value="Beta-barrel_AprE"/>
    <property type="match status" value="1"/>
</dbReference>
<evidence type="ECO:0000256" key="9">
    <source>
        <dbReference type="RuleBase" id="RU365093"/>
    </source>
</evidence>
<dbReference type="InterPro" id="IPR006144">
    <property type="entry name" value="Secretion_HlyD_CS"/>
</dbReference>
<evidence type="ECO:0000256" key="1">
    <source>
        <dbReference type="ARBA" id="ARBA00004377"/>
    </source>
</evidence>
<name>A0ABY8HLQ3_ENSAD</name>
<geneLocation type="plasmid" evidence="13 14">
    <name>unnamedA</name>
</geneLocation>
<evidence type="ECO:0000256" key="3">
    <source>
        <dbReference type="ARBA" id="ARBA00022448"/>
    </source>
</evidence>
<feature type="coiled-coil region" evidence="10">
    <location>
        <begin position="238"/>
        <end position="294"/>
    </location>
</feature>
<dbReference type="Proteomes" id="UP001214094">
    <property type="component" value="Plasmid unnamedA"/>
</dbReference>
<feature type="transmembrane region" description="Helical" evidence="9">
    <location>
        <begin position="21"/>
        <end position="39"/>
    </location>
</feature>
<evidence type="ECO:0000259" key="11">
    <source>
        <dbReference type="Pfam" id="PF25994"/>
    </source>
</evidence>
<dbReference type="RefSeq" id="WP_034798274.1">
    <property type="nucleotide sequence ID" value="NZ_CP015881.1"/>
</dbReference>
<keyword evidence="7 9" id="KW-1133">Transmembrane helix</keyword>